<dbReference type="PANTHER" id="PTHR19300">
    <property type="entry name" value="BETA-1,4-GALACTOSYLTRANSFERASE"/>
    <property type="match status" value="1"/>
</dbReference>
<reference evidence="14" key="1">
    <citation type="submission" date="2022-06" db="EMBL/GenBank/DDBJ databases">
        <authorList>
            <person name="Berger JAMES D."/>
            <person name="Berger JAMES D."/>
        </authorList>
    </citation>
    <scope>NUCLEOTIDE SEQUENCE [LARGE SCALE GENOMIC DNA]</scope>
</reference>
<evidence type="ECO:0000256" key="10">
    <source>
        <dbReference type="ARBA" id="ARBA00023180"/>
    </source>
</evidence>
<keyword evidence="10 11" id="KW-0325">Glycoprotein</keyword>
<evidence type="ECO:0000256" key="4">
    <source>
        <dbReference type="ARBA" id="ARBA00022676"/>
    </source>
</evidence>
<dbReference type="InterPro" id="IPR027791">
    <property type="entry name" value="Galactosyl_T_C"/>
</dbReference>
<feature type="domain" description="Galactosyltransferase C-terminal" evidence="12">
    <location>
        <begin position="272"/>
        <end position="348"/>
    </location>
</feature>
<dbReference type="Gene3D" id="3.90.550.10">
    <property type="entry name" value="Spore Coat Polysaccharide Biosynthesis Protein SpsA, Chain A"/>
    <property type="match status" value="1"/>
</dbReference>
<evidence type="ECO:0000256" key="5">
    <source>
        <dbReference type="ARBA" id="ARBA00022679"/>
    </source>
</evidence>
<evidence type="ECO:0000259" key="12">
    <source>
        <dbReference type="Pfam" id="PF02709"/>
    </source>
</evidence>
<feature type="transmembrane region" description="Helical" evidence="11">
    <location>
        <begin position="12"/>
        <end position="33"/>
    </location>
</feature>
<evidence type="ECO:0000256" key="9">
    <source>
        <dbReference type="ARBA" id="ARBA00023136"/>
    </source>
</evidence>
<evidence type="ECO:0000313" key="14">
    <source>
        <dbReference type="Proteomes" id="UP000050795"/>
    </source>
</evidence>
<reference evidence="15" key="2">
    <citation type="submission" date="2023-11" db="UniProtKB">
        <authorList>
            <consortium name="WormBaseParasite"/>
        </authorList>
    </citation>
    <scope>IDENTIFICATION</scope>
</reference>
<keyword evidence="7 11" id="KW-0735">Signal-anchor</keyword>
<keyword evidence="4 11" id="KW-0328">Glycosyltransferase</keyword>
<keyword evidence="6 11" id="KW-0812">Transmembrane</keyword>
<accession>A0AA85KFC7</accession>
<dbReference type="GO" id="GO:0016020">
    <property type="term" value="C:membrane"/>
    <property type="evidence" value="ECO:0007669"/>
    <property type="project" value="UniProtKB-SubCell"/>
</dbReference>
<dbReference type="AlphaFoldDB" id="A0AA85KFC7"/>
<keyword evidence="14" id="KW-1185">Reference proteome</keyword>
<dbReference type="SUPFAM" id="SSF53448">
    <property type="entry name" value="Nucleotide-diphospho-sugar transferases"/>
    <property type="match status" value="1"/>
</dbReference>
<evidence type="ECO:0000313" key="15">
    <source>
        <dbReference type="WBParaSite" id="TREG1_99080.1"/>
    </source>
</evidence>
<dbReference type="Proteomes" id="UP000050795">
    <property type="component" value="Unassembled WGS sequence"/>
</dbReference>
<evidence type="ECO:0000259" key="13">
    <source>
        <dbReference type="Pfam" id="PF13733"/>
    </source>
</evidence>
<evidence type="ECO:0000256" key="7">
    <source>
        <dbReference type="ARBA" id="ARBA00022968"/>
    </source>
</evidence>
<proteinExistence type="inferred from homology"/>
<dbReference type="InterPro" id="IPR027995">
    <property type="entry name" value="Galactosyl_T_N"/>
</dbReference>
<organism evidence="14 15">
    <name type="scientific">Trichobilharzia regenti</name>
    <name type="common">Nasal bird schistosome</name>
    <dbReference type="NCBI Taxonomy" id="157069"/>
    <lineage>
        <taxon>Eukaryota</taxon>
        <taxon>Metazoa</taxon>
        <taxon>Spiralia</taxon>
        <taxon>Lophotrochozoa</taxon>
        <taxon>Platyhelminthes</taxon>
        <taxon>Trematoda</taxon>
        <taxon>Digenea</taxon>
        <taxon>Strigeidida</taxon>
        <taxon>Schistosomatoidea</taxon>
        <taxon>Schistosomatidae</taxon>
        <taxon>Trichobilharzia</taxon>
    </lineage>
</organism>
<feature type="domain" description="Galactosyltransferase N-terminal" evidence="13">
    <location>
        <begin position="130"/>
        <end position="263"/>
    </location>
</feature>
<dbReference type="PRINTS" id="PR02050">
    <property type="entry name" value="B14GALTRFASE"/>
</dbReference>
<evidence type="ECO:0000256" key="1">
    <source>
        <dbReference type="ARBA" id="ARBA00004606"/>
    </source>
</evidence>
<dbReference type="GO" id="GO:0008378">
    <property type="term" value="F:galactosyltransferase activity"/>
    <property type="evidence" value="ECO:0007669"/>
    <property type="project" value="TreeGrafter"/>
</dbReference>
<evidence type="ECO:0000256" key="3">
    <source>
        <dbReference type="ARBA" id="ARBA00005735"/>
    </source>
</evidence>
<evidence type="ECO:0000256" key="11">
    <source>
        <dbReference type="RuleBase" id="RU368121"/>
    </source>
</evidence>
<keyword evidence="9 11" id="KW-0472">Membrane</keyword>
<dbReference type="GO" id="GO:0005975">
    <property type="term" value="P:carbohydrate metabolic process"/>
    <property type="evidence" value="ECO:0007669"/>
    <property type="project" value="InterPro"/>
</dbReference>
<evidence type="ECO:0000256" key="6">
    <source>
        <dbReference type="ARBA" id="ARBA00022692"/>
    </source>
</evidence>
<comment type="subcellular location">
    <subcellularLocation>
        <location evidence="1">Membrane</location>
        <topology evidence="1">Single-pass type II membrane protein</topology>
    </subcellularLocation>
</comment>
<dbReference type="EC" id="2.4.1.-" evidence="11"/>
<dbReference type="WBParaSite" id="TREG1_99080.1">
    <property type="protein sequence ID" value="TREG1_99080.1"/>
    <property type="gene ID" value="TREG1_99080"/>
</dbReference>
<dbReference type="InterPro" id="IPR029044">
    <property type="entry name" value="Nucleotide-diphossugar_trans"/>
</dbReference>
<dbReference type="Pfam" id="PF02709">
    <property type="entry name" value="Glyco_transf_7C"/>
    <property type="match status" value="1"/>
</dbReference>
<name>A0AA85KFC7_TRIRE</name>
<comment type="similarity">
    <text evidence="3 11">Belongs to the glycosyltransferase 7 family.</text>
</comment>
<dbReference type="PANTHER" id="PTHR19300:SF57">
    <property type="entry name" value="BETA-1,4-N-ACETYLGALACTOSAMINYLTRANSFERASE"/>
    <property type="match status" value="1"/>
</dbReference>
<sequence>MIIKRFRMSRIKYILLYFSVCFAITFFLMANVLHRPSSDTRQVKSSAFKRKTKTSVLSKITKNQLHVACFVELQNELRSLQLSDVIHPEKLNRIKLENSPYFVTQETCEDICKKLPVIPVNMTDKYKPIGNLSAAMKLEADIHKVIESNQPNIPGGGWTYKERNQCTDKTGKYNQTSVAIVIAFRERWIQLTSVLSTLIPLLRRQRLCYRIFVTEQAGTDLFNRGMLFNVGFMEAIQRFHFDCVTFHDADLAPINDLNPYGCDKQTFEMPIHLGVGLDIRKFRLNYPKLIGGVLKMSNQHFVQVNGHSNLYWGWGQEDDDLERRLKYVNIGYYQMPSSIARYKALPHKIQNKDGNTRRIHLKLLATATERMHYDGLSSLYYKVLQVTEHKLFTHLLVDLGKQPNFYNC</sequence>
<dbReference type="Pfam" id="PF13733">
    <property type="entry name" value="Glyco_transf_7N"/>
    <property type="match status" value="1"/>
</dbReference>
<comment type="function">
    <text evidence="11">Catalyses the transfer of galactose onto proteins or lipids.</text>
</comment>
<comment type="pathway">
    <text evidence="2 11">Protein modification; protein glycosylation.</text>
</comment>
<evidence type="ECO:0000256" key="2">
    <source>
        <dbReference type="ARBA" id="ARBA00004922"/>
    </source>
</evidence>
<keyword evidence="5 11" id="KW-0808">Transferase</keyword>
<evidence type="ECO:0000256" key="8">
    <source>
        <dbReference type="ARBA" id="ARBA00022989"/>
    </source>
</evidence>
<protein>
    <recommendedName>
        <fullName evidence="11">Beta-1,4-galactosyltransferase</fullName>
        <ecNumber evidence="11">2.4.1.-</ecNumber>
    </recommendedName>
</protein>
<keyword evidence="8 11" id="KW-1133">Transmembrane helix</keyword>
<dbReference type="InterPro" id="IPR003859">
    <property type="entry name" value="Galactosyl_T"/>
</dbReference>
<dbReference type="GO" id="GO:0005794">
    <property type="term" value="C:Golgi apparatus"/>
    <property type="evidence" value="ECO:0007669"/>
    <property type="project" value="TreeGrafter"/>
</dbReference>